<keyword evidence="1" id="KW-1133">Transmembrane helix</keyword>
<dbReference type="AlphaFoldDB" id="A0A4V6NQD2"/>
<reference evidence="2 3" key="1">
    <citation type="submission" date="2019-03" db="EMBL/GenBank/DDBJ databases">
        <title>Genomic Encyclopedia of Type Strains, Phase IV (KMG-IV): sequencing the most valuable type-strain genomes for metagenomic binning, comparative biology and taxonomic classification.</title>
        <authorList>
            <person name="Goeker M."/>
        </authorList>
    </citation>
    <scope>NUCLEOTIDE SEQUENCE [LARGE SCALE GENOMIC DNA]</scope>
    <source>
        <strain evidence="2 3">DSM 16380</strain>
    </source>
</reference>
<comment type="caution">
    <text evidence="2">The sequence shown here is derived from an EMBL/GenBank/DDBJ whole genome shotgun (WGS) entry which is preliminary data.</text>
</comment>
<feature type="transmembrane region" description="Helical" evidence="1">
    <location>
        <begin position="20"/>
        <end position="40"/>
    </location>
</feature>
<gene>
    <name evidence="2" type="ORF">EV693_10130</name>
</gene>
<sequence length="192" mass="22254">MRNLFVRIVLYFLPKKGVVMKSLFNTTVVAFIFFILTGCVNDSSGWKRLPDSQVDQKSYAIGYSTTAQTYLERVNETYDIQAFIRGSNDWLNQKIALPVEQIRASLLNRMLDHPVYAYYSGVLYAAELQNNFNRLSQNCWHFVQSASLIQGIWDAMYDIRKNSVRDDQYIQQGADQFLHLCVLQLESEQKAK</sequence>
<keyword evidence="3" id="KW-1185">Reference proteome</keyword>
<keyword evidence="1" id="KW-0812">Transmembrane</keyword>
<dbReference type="GO" id="GO:0016853">
    <property type="term" value="F:isomerase activity"/>
    <property type="evidence" value="ECO:0007669"/>
    <property type="project" value="UniProtKB-KW"/>
</dbReference>
<keyword evidence="1" id="KW-0472">Membrane</keyword>
<name>A0A4V6NQD2_9PAST</name>
<evidence type="ECO:0000313" key="2">
    <source>
        <dbReference type="EMBL" id="TCP18766.1"/>
    </source>
</evidence>
<protein>
    <submittedName>
        <fullName evidence="2">FKBP-type peptidyl-prolyl isomerase-like protein</fullName>
    </submittedName>
</protein>
<keyword evidence="2" id="KW-0413">Isomerase</keyword>
<dbReference type="Proteomes" id="UP000295537">
    <property type="component" value="Unassembled WGS sequence"/>
</dbReference>
<evidence type="ECO:0000313" key="3">
    <source>
        <dbReference type="Proteomes" id="UP000295537"/>
    </source>
</evidence>
<accession>A0A4V6NQD2</accession>
<organism evidence="2 3">
    <name type="scientific">Nicoletella semolina</name>
    <dbReference type="NCBI Taxonomy" id="271160"/>
    <lineage>
        <taxon>Bacteria</taxon>
        <taxon>Pseudomonadati</taxon>
        <taxon>Pseudomonadota</taxon>
        <taxon>Gammaproteobacteria</taxon>
        <taxon>Pasteurellales</taxon>
        <taxon>Pasteurellaceae</taxon>
        <taxon>Nicoletella</taxon>
    </lineage>
</organism>
<evidence type="ECO:0000256" key="1">
    <source>
        <dbReference type="SAM" id="Phobius"/>
    </source>
</evidence>
<dbReference type="EMBL" id="SLXJ01000001">
    <property type="protein sequence ID" value="TCP18766.1"/>
    <property type="molecule type" value="Genomic_DNA"/>
</dbReference>
<proteinExistence type="predicted"/>